<keyword evidence="5" id="KW-0548">Nucleotidyltransferase</keyword>
<evidence type="ECO:0000256" key="7">
    <source>
        <dbReference type="ARBA" id="ARBA00022723"/>
    </source>
</evidence>
<keyword evidence="24" id="KW-1185">Reference proteome</keyword>
<evidence type="ECO:0000256" key="1">
    <source>
        <dbReference type="ARBA" id="ARBA00001936"/>
    </source>
</evidence>
<evidence type="ECO:0000313" key="24">
    <source>
        <dbReference type="Proteomes" id="UP000529637"/>
    </source>
</evidence>
<feature type="compositionally biased region" description="Basic and acidic residues" evidence="21">
    <location>
        <begin position="365"/>
        <end position="374"/>
    </location>
</feature>
<feature type="compositionally biased region" description="Basic and acidic residues" evidence="21">
    <location>
        <begin position="399"/>
        <end position="408"/>
    </location>
</feature>
<sequence>MPPARRPRIDPPGTPEAFPARLTPMAAQLVEAPFRDPDWLFEPKLDGYRMLAFVQGEVVRLVSRRAIDYTRLFPSIVAELRWTTNGDRIVDGEIVALGPDGRPSFNALQNRAGLSGDAEIAAAERRAPALFFAFDLLHHAGRNLRDLPYIERRRLLEALLPPATHVKLVHADADGPALYAAAIESGFEGVVAKRVGSPYRPGLRSPDWLKVKKTASAEFVIGGYSKGKGERERFGSLVVGYRNDAGELRYAANVGTGFDEATIGALLARMAPLAEARSPFAEKVATRAGTVWLRPELVAEVSFANWTEGGRLRAPVFLRLRDDVDPASVRRDGNGAASATGAAADAQVAGAAGASSRRRSALPDAARHAQDGPEHSPAGPAAARSDAAGSRTRVGARAAPRDGARGVRAEGRLAHARPATAVTSDDGTARLLALLDAQPANLDVDGARVKLTRLERVYWPAVPEIDQPAITKLDLLRYLVEVAPRMLPFLEGRPLTLFRWPGGIEGRRMLQKHPETALPDYVETATIFSETKGSDDVYLLCNNLATLLWLAENGALEIHPWHARVSAEGGAGATASAAGSAARLAKAAVNFPDYMLFDIDPYIYSGAERRGDEPEPNPEGFEQGRQVAFRLKEVLDAMALAAYVKTSGKTGLHVLVPIERTLRFDVVRRVATMICRHVAAAHPATITTEWDTGKRTGKVFLDFNMNVRGKSIIVPYGPRGLAGAPVSMPLAWDQLASADPAGWRLPTVRNALARPDPWARLFADRQSLEAKLAGAPAHAAGE</sequence>
<dbReference type="GO" id="GO:0004527">
    <property type="term" value="F:exonuclease activity"/>
    <property type="evidence" value="ECO:0007669"/>
    <property type="project" value="UniProtKB-KW"/>
</dbReference>
<evidence type="ECO:0000313" key="23">
    <source>
        <dbReference type="EMBL" id="NUZ07350.1"/>
    </source>
</evidence>
<dbReference type="GO" id="GO:0003887">
    <property type="term" value="F:DNA-directed DNA polymerase activity"/>
    <property type="evidence" value="ECO:0007669"/>
    <property type="project" value="UniProtKB-KW"/>
</dbReference>
<dbReference type="CDD" id="cd07971">
    <property type="entry name" value="OBF_DNA_ligase_LigD"/>
    <property type="match status" value="1"/>
</dbReference>
<dbReference type="InterPro" id="IPR052171">
    <property type="entry name" value="NHEJ_LigD"/>
</dbReference>
<dbReference type="Gene3D" id="2.40.50.140">
    <property type="entry name" value="Nucleic acid-binding proteins"/>
    <property type="match status" value="1"/>
</dbReference>
<evidence type="ECO:0000256" key="18">
    <source>
        <dbReference type="ARBA" id="ARBA00023268"/>
    </source>
</evidence>
<keyword evidence="8" id="KW-0547">Nucleotide-binding</keyword>
<evidence type="ECO:0000256" key="14">
    <source>
        <dbReference type="ARBA" id="ARBA00023125"/>
    </source>
</evidence>
<gene>
    <name evidence="23" type="ORF">HQN59_16425</name>
</gene>
<dbReference type="Gene3D" id="3.30.470.30">
    <property type="entry name" value="DNA ligase/mRNA capping enzyme"/>
    <property type="match status" value="1"/>
</dbReference>
<keyword evidence="18" id="KW-0511">Multifunctional enzyme</keyword>
<keyword evidence="14" id="KW-0238">DNA-binding</keyword>
<evidence type="ECO:0000256" key="4">
    <source>
        <dbReference type="ARBA" id="ARBA00022679"/>
    </source>
</evidence>
<keyword evidence="17" id="KW-0464">Manganese</keyword>
<keyword evidence="11" id="KW-0269">Exonuclease</keyword>
<dbReference type="InterPro" id="IPR014145">
    <property type="entry name" value="LigD_pol_dom"/>
</dbReference>
<keyword evidence="6" id="KW-0540">Nuclease</keyword>
<feature type="domain" description="ATP-dependent DNA ligase family profile" evidence="22">
    <location>
        <begin position="122"/>
        <end position="267"/>
    </location>
</feature>
<evidence type="ECO:0000256" key="12">
    <source>
        <dbReference type="ARBA" id="ARBA00022840"/>
    </source>
</evidence>
<dbReference type="AlphaFoldDB" id="A0A7Y6NQB3"/>
<keyword evidence="12" id="KW-0067">ATP-binding</keyword>
<evidence type="ECO:0000256" key="21">
    <source>
        <dbReference type="SAM" id="MobiDB-lite"/>
    </source>
</evidence>
<proteinExistence type="predicted"/>
<keyword evidence="7" id="KW-0479">Metal-binding</keyword>
<dbReference type="Gene3D" id="3.30.1490.70">
    <property type="match status" value="1"/>
</dbReference>
<dbReference type="PANTHER" id="PTHR42705">
    <property type="entry name" value="BIFUNCTIONAL NON-HOMOLOGOUS END JOINING PROTEIN LIGD"/>
    <property type="match status" value="1"/>
</dbReference>
<comment type="catalytic activity">
    <reaction evidence="20">
        <text>ATP + (deoxyribonucleotide)n-3'-hydroxyl + 5'-phospho-(deoxyribonucleotide)m = (deoxyribonucleotide)n+m + AMP + diphosphate.</text>
        <dbReference type="EC" id="6.5.1.1"/>
    </reaction>
</comment>
<evidence type="ECO:0000256" key="5">
    <source>
        <dbReference type="ARBA" id="ARBA00022695"/>
    </source>
</evidence>
<dbReference type="PROSITE" id="PS50160">
    <property type="entry name" value="DNA_LIGASE_A3"/>
    <property type="match status" value="1"/>
</dbReference>
<dbReference type="Gene3D" id="3.90.920.10">
    <property type="entry name" value="DNA primase, PRIM domain"/>
    <property type="match status" value="1"/>
</dbReference>
<dbReference type="Pfam" id="PF01068">
    <property type="entry name" value="DNA_ligase_A_M"/>
    <property type="match status" value="1"/>
</dbReference>
<evidence type="ECO:0000256" key="3">
    <source>
        <dbReference type="ARBA" id="ARBA00022598"/>
    </source>
</evidence>
<dbReference type="Proteomes" id="UP000529637">
    <property type="component" value="Unassembled WGS sequence"/>
</dbReference>
<evidence type="ECO:0000256" key="9">
    <source>
        <dbReference type="ARBA" id="ARBA00022763"/>
    </source>
</evidence>
<keyword evidence="9" id="KW-0227">DNA damage</keyword>
<dbReference type="EC" id="6.5.1.1" evidence="2"/>
<evidence type="ECO:0000256" key="17">
    <source>
        <dbReference type="ARBA" id="ARBA00023211"/>
    </source>
</evidence>
<reference evidence="23 24" key="1">
    <citation type="submission" date="2020-06" db="EMBL/GenBank/DDBJ databases">
        <title>Schlegella sp. ID0723 isolated from air conditioner.</title>
        <authorList>
            <person name="Kim D.Y."/>
            <person name="Kim D.-U."/>
        </authorList>
    </citation>
    <scope>NUCLEOTIDE SEQUENCE [LARGE SCALE GENOMIC DNA]</scope>
    <source>
        <strain evidence="23 24">ID0723</strain>
    </source>
</reference>
<evidence type="ECO:0000256" key="10">
    <source>
        <dbReference type="ARBA" id="ARBA00022801"/>
    </source>
</evidence>
<feature type="region of interest" description="Disordered" evidence="21">
    <location>
        <begin position="328"/>
        <end position="408"/>
    </location>
</feature>
<keyword evidence="16" id="KW-0234">DNA repair</keyword>
<keyword evidence="4" id="KW-0808">Transferase</keyword>
<dbReference type="Pfam" id="PF21686">
    <property type="entry name" value="LigD_Prim-Pol"/>
    <property type="match status" value="1"/>
</dbReference>
<evidence type="ECO:0000256" key="11">
    <source>
        <dbReference type="ARBA" id="ARBA00022839"/>
    </source>
</evidence>
<feature type="compositionally biased region" description="Low complexity" evidence="21">
    <location>
        <begin position="377"/>
        <end position="398"/>
    </location>
</feature>
<dbReference type="GO" id="GO:0006281">
    <property type="term" value="P:DNA repair"/>
    <property type="evidence" value="ECO:0007669"/>
    <property type="project" value="UniProtKB-KW"/>
</dbReference>
<dbReference type="GO" id="GO:0003910">
    <property type="term" value="F:DNA ligase (ATP) activity"/>
    <property type="evidence" value="ECO:0007669"/>
    <property type="project" value="UniProtKB-EC"/>
</dbReference>
<dbReference type="GO" id="GO:0046872">
    <property type="term" value="F:metal ion binding"/>
    <property type="evidence" value="ECO:0007669"/>
    <property type="project" value="UniProtKB-KW"/>
</dbReference>
<dbReference type="InterPro" id="IPR012310">
    <property type="entry name" value="DNA_ligase_ATP-dep_cent"/>
</dbReference>
<evidence type="ECO:0000256" key="2">
    <source>
        <dbReference type="ARBA" id="ARBA00012727"/>
    </source>
</evidence>
<organism evidence="23 24">
    <name type="scientific">Piscinibacter koreensis</name>
    <dbReference type="NCBI Taxonomy" id="2742824"/>
    <lineage>
        <taxon>Bacteria</taxon>
        <taxon>Pseudomonadati</taxon>
        <taxon>Pseudomonadota</taxon>
        <taxon>Betaproteobacteria</taxon>
        <taxon>Burkholderiales</taxon>
        <taxon>Sphaerotilaceae</taxon>
        <taxon>Piscinibacter</taxon>
    </lineage>
</organism>
<evidence type="ECO:0000256" key="13">
    <source>
        <dbReference type="ARBA" id="ARBA00022932"/>
    </source>
</evidence>
<evidence type="ECO:0000256" key="6">
    <source>
        <dbReference type="ARBA" id="ARBA00022722"/>
    </source>
</evidence>
<evidence type="ECO:0000256" key="15">
    <source>
        <dbReference type="ARBA" id="ARBA00023172"/>
    </source>
</evidence>
<evidence type="ECO:0000259" key="22">
    <source>
        <dbReference type="PROSITE" id="PS50160"/>
    </source>
</evidence>
<dbReference type="SUPFAM" id="SSF56091">
    <property type="entry name" value="DNA ligase/mRNA capping enzyme, catalytic domain"/>
    <property type="match status" value="1"/>
</dbReference>
<dbReference type="CDD" id="cd04861">
    <property type="entry name" value="LigD_Pol_like"/>
    <property type="match status" value="1"/>
</dbReference>
<evidence type="ECO:0000256" key="16">
    <source>
        <dbReference type="ARBA" id="ARBA00023204"/>
    </source>
</evidence>
<comment type="cofactor">
    <cofactor evidence="1">
        <name>Mn(2+)</name>
        <dbReference type="ChEBI" id="CHEBI:29035"/>
    </cofactor>
</comment>
<keyword evidence="13" id="KW-0239">DNA-directed DNA polymerase</keyword>
<feature type="compositionally biased region" description="Low complexity" evidence="21">
    <location>
        <begin position="335"/>
        <end position="355"/>
    </location>
</feature>
<evidence type="ECO:0000256" key="19">
    <source>
        <dbReference type="ARBA" id="ARBA00029943"/>
    </source>
</evidence>
<dbReference type="InterPro" id="IPR012309">
    <property type="entry name" value="DNA_ligase_ATP-dep_C"/>
</dbReference>
<dbReference type="InterPro" id="IPR014146">
    <property type="entry name" value="LigD_ligase_dom"/>
</dbReference>
<keyword evidence="15" id="KW-0233">DNA recombination</keyword>
<dbReference type="PANTHER" id="PTHR42705:SF2">
    <property type="entry name" value="BIFUNCTIONAL NON-HOMOLOGOUS END JOINING PROTEIN LIGD"/>
    <property type="match status" value="1"/>
</dbReference>
<dbReference type="NCBIfam" id="TIGR02779">
    <property type="entry name" value="NHEJ_ligase_lig"/>
    <property type="match status" value="1"/>
</dbReference>
<accession>A0A7Y6NQB3</accession>
<dbReference type="SUPFAM" id="SSF50249">
    <property type="entry name" value="Nucleic acid-binding proteins"/>
    <property type="match status" value="1"/>
</dbReference>
<evidence type="ECO:0000256" key="20">
    <source>
        <dbReference type="ARBA" id="ARBA00034003"/>
    </source>
</evidence>
<dbReference type="RefSeq" id="WP_176070193.1">
    <property type="nucleotide sequence ID" value="NZ_JABWMJ010000007.1"/>
</dbReference>
<keyword evidence="3 23" id="KW-0436">Ligase</keyword>
<keyword evidence="10" id="KW-0378">Hydrolase</keyword>
<dbReference type="GO" id="GO:0003677">
    <property type="term" value="F:DNA binding"/>
    <property type="evidence" value="ECO:0007669"/>
    <property type="project" value="UniProtKB-KW"/>
</dbReference>
<dbReference type="GO" id="GO:0005524">
    <property type="term" value="F:ATP binding"/>
    <property type="evidence" value="ECO:0007669"/>
    <property type="project" value="UniProtKB-KW"/>
</dbReference>
<dbReference type="GO" id="GO:0006310">
    <property type="term" value="P:DNA recombination"/>
    <property type="evidence" value="ECO:0007669"/>
    <property type="project" value="UniProtKB-KW"/>
</dbReference>
<evidence type="ECO:0000256" key="8">
    <source>
        <dbReference type="ARBA" id="ARBA00022741"/>
    </source>
</evidence>
<dbReference type="Pfam" id="PF04679">
    <property type="entry name" value="DNA_ligase_A_C"/>
    <property type="match status" value="1"/>
</dbReference>
<dbReference type="InterPro" id="IPR012340">
    <property type="entry name" value="NA-bd_OB-fold"/>
</dbReference>
<comment type="caution">
    <text evidence="23">The sequence shown here is derived from an EMBL/GenBank/DDBJ whole genome shotgun (WGS) entry which is preliminary data.</text>
</comment>
<name>A0A7Y6NQB3_9BURK</name>
<dbReference type="EMBL" id="JABWMJ010000007">
    <property type="protein sequence ID" value="NUZ07350.1"/>
    <property type="molecule type" value="Genomic_DNA"/>
</dbReference>
<protein>
    <recommendedName>
        <fullName evidence="2">DNA ligase (ATP)</fullName>
        <ecNumber evidence="2">6.5.1.1</ecNumber>
    </recommendedName>
    <alternativeName>
        <fullName evidence="19">NHEJ DNA polymerase</fullName>
    </alternativeName>
</protein>
<dbReference type="CDD" id="cd07906">
    <property type="entry name" value="Adenylation_DNA_ligase_LigD_LigC"/>
    <property type="match status" value="1"/>
</dbReference>